<evidence type="ECO:0000259" key="4">
    <source>
        <dbReference type="PROSITE" id="PS50105"/>
    </source>
</evidence>
<feature type="compositionally biased region" description="Acidic residues" evidence="2">
    <location>
        <begin position="2426"/>
        <end position="2448"/>
    </location>
</feature>
<dbReference type="SMART" id="SM00454">
    <property type="entry name" value="SAM"/>
    <property type="match status" value="1"/>
</dbReference>
<dbReference type="PANTHER" id="PTHR47052">
    <property type="entry name" value="CONSERVED SERINE PROLINE-RICH PROTEIN (AFU_ORTHOLOGUE AFUA_2G01790)"/>
    <property type="match status" value="1"/>
</dbReference>
<dbReference type="SMART" id="SM00239">
    <property type="entry name" value="C2"/>
    <property type="match status" value="6"/>
</dbReference>
<dbReference type="InterPro" id="IPR001660">
    <property type="entry name" value="SAM"/>
</dbReference>
<feature type="region of interest" description="Disordered" evidence="2">
    <location>
        <begin position="2424"/>
        <end position="2518"/>
    </location>
</feature>
<dbReference type="EMBL" id="KK583255">
    <property type="protein sequence ID" value="KDO23287.1"/>
    <property type="molecule type" value="Genomic_DNA"/>
</dbReference>
<dbReference type="SMART" id="SM00054">
    <property type="entry name" value="EFh"/>
    <property type="match status" value="4"/>
</dbReference>
<evidence type="ECO:0000313" key="7">
    <source>
        <dbReference type="Proteomes" id="UP000030745"/>
    </source>
</evidence>
<feature type="domain" description="C2" evidence="3">
    <location>
        <begin position="291"/>
        <end position="424"/>
    </location>
</feature>
<evidence type="ECO:0000259" key="5">
    <source>
        <dbReference type="PROSITE" id="PS50222"/>
    </source>
</evidence>
<dbReference type="Pfam" id="PF00168">
    <property type="entry name" value="C2"/>
    <property type="match status" value="5"/>
</dbReference>
<dbReference type="SUPFAM" id="SSF49562">
    <property type="entry name" value="C2 domain (Calcium/lipid-binding domain, CaLB)"/>
    <property type="match status" value="5"/>
</dbReference>
<dbReference type="SUPFAM" id="SSF47473">
    <property type="entry name" value="EF-hand"/>
    <property type="match status" value="2"/>
</dbReference>
<keyword evidence="1" id="KW-0106">Calcium</keyword>
<dbReference type="OrthoDB" id="67700at2759"/>
<dbReference type="InterPro" id="IPR052981">
    <property type="entry name" value="Ingression_C2_domain"/>
</dbReference>
<feature type="compositionally biased region" description="Pro residues" evidence="2">
    <location>
        <begin position="459"/>
        <end position="468"/>
    </location>
</feature>
<dbReference type="SUPFAM" id="SSF47769">
    <property type="entry name" value="SAM/Pointed domain"/>
    <property type="match status" value="1"/>
</dbReference>
<reference evidence="6 7" key="1">
    <citation type="journal article" date="2013" name="PLoS Genet.">
        <title>Distinctive expansion of potential virulence genes in the genome of the oomycete fish pathogen Saprolegnia parasitica.</title>
        <authorList>
            <person name="Jiang R.H."/>
            <person name="de Bruijn I."/>
            <person name="Haas B.J."/>
            <person name="Belmonte R."/>
            <person name="Lobach L."/>
            <person name="Christie J."/>
            <person name="van den Ackerveken G."/>
            <person name="Bottin A."/>
            <person name="Bulone V."/>
            <person name="Diaz-Moreno S.M."/>
            <person name="Dumas B."/>
            <person name="Fan L."/>
            <person name="Gaulin E."/>
            <person name="Govers F."/>
            <person name="Grenville-Briggs L.J."/>
            <person name="Horner N.R."/>
            <person name="Levin J.Z."/>
            <person name="Mammella M."/>
            <person name="Meijer H.J."/>
            <person name="Morris P."/>
            <person name="Nusbaum C."/>
            <person name="Oome S."/>
            <person name="Phillips A.J."/>
            <person name="van Rooyen D."/>
            <person name="Rzeszutek E."/>
            <person name="Saraiva M."/>
            <person name="Secombes C.J."/>
            <person name="Seidl M.F."/>
            <person name="Snel B."/>
            <person name="Stassen J.H."/>
            <person name="Sykes S."/>
            <person name="Tripathy S."/>
            <person name="van den Berg H."/>
            <person name="Vega-Arreguin J.C."/>
            <person name="Wawra S."/>
            <person name="Young S.K."/>
            <person name="Zeng Q."/>
            <person name="Dieguez-Uribeondo J."/>
            <person name="Russ C."/>
            <person name="Tyler B.M."/>
            <person name="van West P."/>
        </authorList>
    </citation>
    <scope>NUCLEOTIDE SEQUENCE [LARGE SCALE GENOMIC DNA]</scope>
    <source>
        <strain evidence="6 7">CBS 223.65</strain>
    </source>
</reference>
<dbReference type="PANTHER" id="PTHR47052:SF3">
    <property type="entry name" value="INGRESSION PROTEIN 1"/>
    <property type="match status" value="1"/>
</dbReference>
<evidence type="ECO:0000313" key="6">
    <source>
        <dbReference type="EMBL" id="KDO23287.1"/>
    </source>
</evidence>
<feature type="domain" description="C2" evidence="3">
    <location>
        <begin position="1429"/>
        <end position="1568"/>
    </location>
</feature>
<dbReference type="Pfam" id="PF00536">
    <property type="entry name" value="SAM_1"/>
    <property type="match status" value="1"/>
</dbReference>
<accession>A0A067C911</accession>
<feature type="region of interest" description="Disordered" evidence="2">
    <location>
        <begin position="2774"/>
        <end position="2798"/>
    </location>
</feature>
<evidence type="ECO:0000259" key="3">
    <source>
        <dbReference type="PROSITE" id="PS50004"/>
    </source>
</evidence>
<feature type="region of interest" description="Disordered" evidence="2">
    <location>
        <begin position="285"/>
        <end position="309"/>
    </location>
</feature>
<dbReference type="GeneID" id="24133627"/>
<dbReference type="Gene3D" id="1.10.238.10">
    <property type="entry name" value="EF-hand"/>
    <property type="match status" value="2"/>
</dbReference>
<feature type="domain" description="C2" evidence="3">
    <location>
        <begin position="1"/>
        <end position="109"/>
    </location>
</feature>
<feature type="domain" description="EF-hand" evidence="5">
    <location>
        <begin position="2375"/>
        <end position="2410"/>
    </location>
</feature>
<organism evidence="6 7">
    <name type="scientific">Saprolegnia parasitica (strain CBS 223.65)</name>
    <dbReference type="NCBI Taxonomy" id="695850"/>
    <lineage>
        <taxon>Eukaryota</taxon>
        <taxon>Sar</taxon>
        <taxon>Stramenopiles</taxon>
        <taxon>Oomycota</taxon>
        <taxon>Saprolegniomycetes</taxon>
        <taxon>Saprolegniales</taxon>
        <taxon>Saprolegniaceae</taxon>
        <taxon>Saprolegnia</taxon>
    </lineage>
</organism>
<feature type="region of interest" description="Disordered" evidence="2">
    <location>
        <begin position="459"/>
        <end position="511"/>
    </location>
</feature>
<name>A0A067C911_SAPPC</name>
<dbReference type="PROSITE" id="PS50222">
    <property type="entry name" value="EF_HAND_2"/>
    <property type="match status" value="2"/>
</dbReference>
<keyword evidence="7" id="KW-1185">Reference proteome</keyword>
<dbReference type="Proteomes" id="UP000030745">
    <property type="component" value="Unassembled WGS sequence"/>
</dbReference>
<dbReference type="Gene3D" id="1.10.150.50">
    <property type="entry name" value="Transcription Factor, Ets-1"/>
    <property type="match status" value="1"/>
</dbReference>
<dbReference type="PROSITE" id="PS50004">
    <property type="entry name" value="C2"/>
    <property type="match status" value="5"/>
</dbReference>
<dbReference type="InterPro" id="IPR002048">
    <property type="entry name" value="EF_hand_dom"/>
</dbReference>
<proteinExistence type="predicted"/>
<sequence length="3160" mass="341237">MLLRIRADGGRKLAKKTGMAAMVDAKPDPYLIVRIDGKSTVFPVVDDVDAAEFRWGDDAVRDLPWPATATEMEIHVKDKDLISDHHIGAARVPLAPIRDALAAPGAKTSRNIDLDFADEKLKTKKFSGQITLTFECIDTTPAPAATKAAASAAIPDAKESVPQAGLAPPEPKPVVANPTPAAPEATPIVADVKPAAPNAAASVATDAAIAVAPGLAASDTPNATAPPLREAKTTLSAEGLAPLQPSKAQSQKGSLKKAAAKINALTPLSMQPSAKTTTPAVAVPAAAAGAPPSSPARKASMAPAAETTAPRHHLVRIQAVGGRNLAPKSRLERLVDQYPDPYITLVVGSDTRVYPVVDDVKTAEFTWGEDAVQEFEIPTSAKSIAVALHVKDKDLVLDHYIGGTAFTLDLETLLAAQALPDLVYTLEYDSPAFKTKAKTTRGEILLSFFLVAAVQTPAPTPAATPAPTPTATLAPRPDVDPALSPANAPALMPEPTPAETPAETSLPRRSSVESRVYKGSLQVIAHSADGIPIPPRKMLSLDRLADPYVLLKLGAASAELPQAKDGHDKPKWHNALHLFEYMDSSLVPWMDVLIYDKNLVFHDSYLAGARLSLADVLATVTPELPCVVTLPLNLDKSLQPTDKAIGTITLSLLYTPDDANRINWTGPSVGCIGFANLALSVTGDLVSPSMELVLDVSIRRHVLATDGFVTQSTDPVAGAEAVAWLDTALCVPYSLYLHEGVTKDKCPMVLFFLRDRAAILHDKPIALGHVNLLDVLGLHTTKHVVLLSQNSTRSGRAMLSVAVAPAEPPRGTSADFAATPGRLRVFLLGATLPRSSRKQHEKLRLALTAPATTGASTSVQTDTVDPTAHGALLVLNSVLELQYLSSHVAKASEFAPTLSLFNQSSKLLCSVPLPVLSLLEQHEHNEFTLELQHDASTMCVLSMALTVEPSTLPPETIAAVASAVDFGPGYLHMVVLQADAVVLDGGASITDLDPEVRVSIKPRYTKDKRVTSSAKTRPLEVVAPNPSWHEYLKLEFIPSDDPATLHVPPTVTFSLNEIKPPGEDSVMHVLGTADLPLAAFLPATVDAEPFATKVDLLRGGASVGGLCIVGIFESLTAPDETRKAVHAHARRLRTTTMSIDGVSSSAGRPGRFEVHLLHATGLHHPPHEPIACDVCVASAIDEIVRVESQPDESSTGELVWDRQLTLFTHTAASDYLRLDFFVRSIMIGFLKVPIATYSQMPRKACRELHDIVLKTKDKDARSKPQALLELAFFPDEALPTFAPTATRRSETGRLLLKLEALEPTAADLLEKKLALRCTLLYANGASVVSLFHVGTKAAPKVAYGDVLELVVPDKYTQHTSSLGTCPLLRLELINGSSAFGKEAVSSDDVAIQSLLFHPHMVLTKRLPLSTLGATPSCVGYARVQLVYIPSKAIEYFAMPDDDDDRSMLLPQRGVLSVRAIAGRNLEEVDALGEQDPYIQLRTLPRTYASTTPAFAQSAVCLNSGRHPVWNSPVFPLLVDDVHTTLLSIDVLDSGEEDHVPDALIGSSSVSLAALLAARSVDDDASRWSEGWFPIVGRGADAGTVRLEYRFIPDDDARLQREPPTQYTNCVGGSGTLHLRLLRARHLPCTPGMTPALRALVDASPGFCHVTRAEKKNILHPVFEDATSCALRWTANCSESVRLELHIVDVSAHVASASLPILARTTLDLAPFVIHPREVHQAWHRLRSSSNEANEGPSVQVALQFIPSSDSTSTPFAEPVPEMVSGQVHVKILEAAFRSAAVDAPSVHVELRTGNHVQARSTAAYVSPSDDYARSVWDASMLFDCQTLPEAGLPTLRFRVANAATSFGELEMPLFPFVLAKGHLCSAWYPLYLQHQLTAQLKVEVQFLRTQSTQPPPPDLSFLSIEVVEGRHLRLAHDGVDAQDPFVELTLLDHVVQTKPHVDGGRDPTWNETFEVPLTSWSDASNLPTLTISVRNADAKKHGAGVIGECHWVVPKDVLHDGKLRDVILKLTGASDGVDVRDDVGDGNGDIQLRLKRGKLPSVVYGDAPSASLMSAGETSGEAGRATNSAGILYLFSRAPPIESVTVTVATDAIEASPATQVSLADVGVVRVPTHTEALKRSLPHPATSLRLSTSVGAMTLSADYLRTVLATPLREFRDTYALSATDVVDLSLVYAKPVQGLLRVSCVAVDDVPLVPGTSYYAECRILRNSPWTKSPLVKAHTSTNLTWKTTLAPRELAYSNLTEALPPQAQCVLYAASGDESAVKVAYAQVSLLKYILAPGTLFPDDVVPLSCVTGRPRDTPSLHLAIGFFPTVADVADDNTMLQAVELAEGTAALKKAFLLLGGDATKPIAIDIFRAHALASDQCMHVLGHAAEAIGGLDKLFAAMDANKDGEISWEEYLDCMQTVHCLADAVLAKPDVAAATLDDQDDESDEDVVVAPSAEDEPADEPAGKDGQSASVSVPPAVPTPWATFEPIAPLPINTKGMSDADSDDDAPTRHDNKRKGPPPMIPVPKASSSAAFPSAPAAKAYVAKANVAKVASAPVVRVNEREIATWKVGDVAQWLEHSIELPQYITSFRDASVDGPLLLTLSQDDLVHQLSVQQPLHLRKLVAKIADLQDKYGSEPPVLRASSKHRHTSRVPKTDAARLEDATLHELGVHSIQRSKLDVKVKDANRKSKAATAIAAADRRHWNFEYTGAPAPEAPVSVVQRLSKVLSQDKSAFEGAMDDVLAQVGVHRSTPPLLRVPLITTTDEAVEILKQSMWRLGRDCVRAENDQRQRDDDAASDFGDAPDARLGDAPHDAADVMSVAFREFTRLENNGARWLKDSAPADAKLSRLKFQGGLRSLLRIDLSWHQFDELFRRLDRRKLGELTLPDFVAAFGDPTPGSGLSNDMRVVNEALTRMVERLDDLGLTLLQAWQAFDRDNSGAVSPAEFGTLVKFLTHVEGRDDLTKHQVFLMMGALDTSCDRQIQHAEFLRFVFLVWSHRLGQLQEYIARHEATYAKHAHSNEFDANFELVLQRKQALRRALRQNFSRPFRDAMRCAPVAVPGPFQNLLEKLHLAPPSDEHAHHATQVWQVLQGGPLPAETPIETPLLTSKNVLYYDDRFGDRKRPHTNELVVTKLRRQRAPERSHSVLRAPVAVALDQAQQLTFDRKTHRAYK</sequence>
<dbReference type="InterPro" id="IPR018247">
    <property type="entry name" value="EF_Hand_1_Ca_BS"/>
</dbReference>
<dbReference type="STRING" id="695850.A0A067C911"/>
<feature type="compositionally biased region" description="Low complexity" evidence="2">
    <location>
        <begin position="285"/>
        <end position="305"/>
    </location>
</feature>
<dbReference type="InterPro" id="IPR011992">
    <property type="entry name" value="EF-hand-dom_pair"/>
</dbReference>
<evidence type="ECO:0000256" key="1">
    <source>
        <dbReference type="ARBA" id="ARBA00022837"/>
    </source>
</evidence>
<dbReference type="InterPro" id="IPR013761">
    <property type="entry name" value="SAM/pointed_sf"/>
</dbReference>
<feature type="domain" description="C2" evidence="3">
    <location>
        <begin position="497"/>
        <end position="626"/>
    </location>
</feature>
<dbReference type="Gene3D" id="2.60.40.150">
    <property type="entry name" value="C2 domain"/>
    <property type="match status" value="4"/>
</dbReference>
<dbReference type="PROSITE" id="PS50105">
    <property type="entry name" value="SAM_DOMAIN"/>
    <property type="match status" value="1"/>
</dbReference>
<dbReference type="GO" id="GO:0005509">
    <property type="term" value="F:calcium ion binding"/>
    <property type="evidence" value="ECO:0007669"/>
    <property type="project" value="InterPro"/>
</dbReference>
<dbReference type="InterPro" id="IPR000008">
    <property type="entry name" value="C2_dom"/>
</dbReference>
<feature type="domain" description="EF-hand" evidence="5">
    <location>
        <begin position="2909"/>
        <end position="2944"/>
    </location>
</feature>
<feature type="domain" description="SAM" evidence="4">
    <location>
        <begin position="2555"/>
        <end position="2620"/>
    </location>
</feature>
<dbReference type="KEGG" id="spar:SPRG_11601"/>
<dbReference type="CDD" id="cd00030">
    <property type="entry name" value="C2"/>
    <property type="match status" value="1"/>
</dbReference>
<dbReference type="RefSeq" id="XP_012205941.1">
    <property type="nucleotide sequence ID" value="XM_012350551.1"/>
</dbReference>
<dbReference type="OMA" id="ATEMEIH"/>
<dbReference type="InterPro" id="IPR035892">
    <property type="entry name" value="C2_domain_sf"/>
</dbReference>
<evidence type="ECO:0000256" key="2">
    <source>
        <dbReference type="SAM" id="MobiDB-lite"/>
    </source>
</evidence>
<feature type="domain" description="C2" evidence="3">
    <location>
        <begin position="1883"/>
        <end position="2008"/>
    </location>
</feature>
<gene>
    <name evidence="6" type="ORF">SPRG_11601</name>
</gene>
<protein>
    <submittedName>
        <fullName evidence="6">Uncharacterized protein</fullName>
    </submittedName>
</protein>
<dbReference type="VEuPathDB" id="FungiDB:SPRG_11601"/>
<dbReference type="PROSITE" id="PS00018">
    <property type="entry name" value="EF_HAND_1"/>
    <property type="match status" value="3"/>
</dbReference>
<feature type="region of interest" description="Disordered" evidence="2">
    <location>
        <begin position="159"/>
        <end position="180"/>
    </location>
</feature>
<dbReference type="Pfam" id="PF13499">
    <property type="entry name" value="EF-hand_7"/>
    <property type="match status" value="1"/>
</dbReference>
<dbReference type="Pfam" id="PF13202">
    <property type="entry name" value="EF-hand_5"/>
    <property type="match status" value="1"/>
</dbReference>